<dbReference type="EMBL" id="JANRHA010000006">
    <property type="protein sequence ID" value="MDG3015104.1"/>
    <property type="molecule type" value="Genomic_DNA"/>
</dbReference>
<reference evidence="11" key="1">
    <citation type="submission" date="2022-08" db="EMBL/GenBank/DDBJ databases">
        <title>Genome analysis of Corynebacteriales strain.</title>
        <authorList>
            <person name="Lee S.D."/>
        </authorList>
    </citation>
    <scope>NUCLEOTIDE SEQUENCE</scope>
    <source>
        <strain evidence="11">D3-21</strain>
    </source>
</reference>
<keyword evidence="2" id="KW-1003">Cell membrane</keyword>
<dbReference type="GO" id="GO:0016763">
    <property type="term" value="F:pentosyltransferase activity"/>
    <property type="evidence" value="ECO:0007669"/>
    <property type="project" value="TreeGrafter"/>
</dbReference>
<dbReference type="InterPro" id="IPR050297">
    <property type="entry name" value="LipidA_mod_glycosyltrf_83"/>
</dbReference>
<sequence length="689" mass="71376">MTATVPVVPPHLADPAPAQRRVGWQLWALTVLLIGTAVGYLWDLAASGWANAFYSAAAQAGSVSWKAMLFGSSDAANSITVDKPPMSLWVMDLSVRLFGLSPWSILVPQALIGVASVALLWATVRRQFGDEAGLLAGLCLALTPIAAVMFRFNNPDALLVLLMIAGVWAVLRAVEDGRTRWLVLCGMFVGFGFLTKQLQVMLVVPPLACTYLLAGPPKLGARLWQLLAALGAMIVAAGWWLTVVALWPASSRPYIGGSQNNSVLDLTLGYNGFGRLTGDEKGSVGGFGGKGPGGGPGGGMWGSSGLGRMFEPAQGGQIAWLIPAALILLVAGIVLCGRAPRTHLPRAAFVAWGGWLLVTGLTFSFMSGIFHPYYTVALAPAVAALVGAGSVWLWQRRARPWVRVVLAVTIVVTAVWSCALLGRTPDFVPWLRWPVVVIGVLAALIVAGSWAVTSRVALIGVLAALVTGLAGPAAYAADSIATPHEGSMPSAGPQVRGEFGFGGGHHSRPPGFGGRGFGGRGFGGMGFGGMGFGRPPGGFGPGGFGPGAAGRGGPPMGGAAGSLLDASRPSAQTTALLEADAGHFTWVAATVGSQVASGYQLATRLPVMAVGGFNGTDPSPTLAQFQQYVRAGKIHYFIGGGMQGMLEMFGGGQREGSDASTQITDWVQAHFIERTVDGISVYDLIAPRG</sequence>
<dbReference type="RefSeq" id="WP_277833763.1">
    <property type="nucleotide sequence ID" value="NZ_JAAIVF010000005.1"/>
</dbReference>
<keyword evidence="6 8" id="KW-1133">Transmembrane helix</keyword>
<evidence type="ECO:0000256" key="1">
    <source>
        <dbReference type="ARBA" id="ARBA00004651"/>
    </source>
</evidence>
<dbReference type="PANTHER" id="PTHR33908">
    <property type="entry name" value="MANNOSYLTRANSFERASE YKCB-RELATED"/>
    <property type="match status" value="1"/>
</dbReference>
<feature type="domain" description="Putative mannosyltransferase YkcA/B-like C-terminal" evidence="10">
    <location>
        <begin position="574"/>
        <end position="670"/>
    </location>
</feature>
<evidence type="ECO:0000256" key="7">
    <source>
        <dbReference type="ARBA" id="ARBA00023136"/>
    </source>
</evidence>
<dbReference type="AlphaFoldDB" id="A0A9X4M1J4"/>
<keyword evidence="7 8" id="KW-0472">Membrane</keyword>
<evidence type="ECO:0000313" key="11">
    <source>
        <dbReference type="EMBL" id="MDG3015104.1"/>
    </source>
</evidence>
<organism evidence="11 12">
    <name type="scientific">Speluncibacter jeojiensis</name>
    <dbReference type="NCBI Taxonomy" id="2710754"/>
    <lineage>
        <taxon>Bacteria</taxon>
        <taxon>Bacillati</taxon>
        <taxon>Actinomycetota</taxon>
        <taxon>Actinomycetes</taxon>
        <taxon>Mycobacteriales</taxon>
        <taxon>Speluncibacteraceae</taxon>
        <taxon>Speluncibacter</taxon>
    </lineage>
</organism>
<evidence type="ECO:0000259" key="10">
    <source>
        <dbReference type="Pfam" id="PF24878"/>
    </source>
</evidence>
<feature type="transmembrane region" description="Helical" evidence="8">
    <location>
        <begin position="318"/>
        <end position="335"/>
    </location>
</feature>
<evidence type="ECO:0000256" key="2">
    <source>
        <dbReference type="ARBA" id="ARBA00022475"/>
    </source>
</evidence>
<feature type="transmembrane region" description="Helical" evidence="8">
    <location>
        <begin position="24"/>
        <end position="42"/>
    </location>
</feature>
<dbReference type="GO" id="GO:0009103">
    <property type="term" value="P:lipopolysaccharide biosynthetic process"/>
    <property type="evidence" value="ECO:0007669"/>
    <property type="project" value="UniProtKB-ARBA"/>
</dbReference>
<evidence type="ECO:0000256" key="3">
    <source>
        <dbReference type="ARBA" id="ARBA00022676"/>
    </source>
</evidence>
<evidence type="ECO:0000256" key="8">
    <source>
        <dbReference type="SAM" id="Phobius"/>
    </source>
</evidence>
<dbReference type="Pfam" id="PF13231">
    <property type="entry name" value="PMT_2"/>
    <property type="match status" value="1"/>
</dbReference>
<evidence type="ECO:0000256" key="5">
    <source>
        <dbReference type="ARBA" id="ARBA00022692"/>
    </source>
</evidence>
<comment type="caution">
    <text evidence="11">The sequence shown here is derived from an EMBL/GenBank/DDBJ whole genome shotgun (WGS) entry which is preliminary data.</text>
</comment>
<protein>
    <submittedName>
        <fullName evidence="11">Glycosyltransferase family 39 protein</fullName>
    </submittedName>
</protein>
<feature type="transmembrane region" description="Helical" evidence="8">
    <location>
        <begin position="181"/>
        <end position="204"/>
    </location>
</feature>
<feature type="transmembrane region" description="Helical" evidence="8">
    <location>
        <begin position="224"/>
        <end position="247"/>
    </location>
</feature>
<evidence type="ECO:0000259" key="9">
    <source>
        <dbReference type="Pfam" id="PF13231"/>
    </source>
</evidence>
<keyword evidence="4" id="KW-0808">Transferase</keyword>
<dbReference type="GO" id="GO:0010041">
    <property type="term" value="P:response to iron(III) ion"/>
    <property type="evidence" value="ECO:0007669"/>
    <property type="project" value="TreeGrafter"/>
</dbReference>
<evidence type="ECO:0000313" key="12">
    <source>
        <dbReference type="Proteomes" id="UP001152755"/>
    </source>
</evidence>
<proteinExistence type="predicted"/>
<dbReference type="GO" id="GO:0005886">
    <property type="term" value="C:plasma membrane"/>
    <property type="evidence" value="ECO:0007669"/>
    <property type="project" value="UniProtKB-SubCell"/>
</dbReference>
<feature type="domain" description="Glycosyltransferase RgtA/B/C/D-like" evidence="9">
    <location>
        <begin position="82"/>
        <end position="239"/>
    </location>
</feature>
<accession>A0A9X4M1J4</accession>
<dbReference type="Pfam" id="PF24878">
    <property type="entry name" value="YkcB_C"/>
    <property type="match status" value="1"/>
</dbReference>
<feature type="transmembrane region" description="Helical" evidence="8">
    <location>
        <begin position="134"/>
        <end position="152"/>
    </location>
</feature>
<keyword evidence="3" id="KW-0328">Glycosyltransferase</keyword>
<keyword evidence="12" id="KW-1185">Reference proteome</keyword>
<feature type="transmembrane region" description="Helical" evidence="8">
    <location>
        <begin position="347"/>
        <end position="366"/>
    </location>
</feature>
<dbReference type="InterPro" id="IPR056785">
    <property type="entry name" value="YkcA/B-like_C"/>
</dbReference>
<feature type="transmembrane region" description="Helical" evidence="8">
    <location>
        <begin position="433"/>
        <end position="452"/>
    </location>
</feature>
<gene>
    <name evidence="11" type="ORF">NVS88_11125</name>
</gene>
<feature type="transmembrane region" description="Helical" evidence="8">
    <location>
        <begin position="158"/>
        <end position="174"/>
    </location>
</feature>
<feature type="transmembrane region" description="Helical" evidence="8">
    <location>
        <begin position="400"/>
        <end position="421"/>
    </location>
</feature>
<dbReference type="Proteomes" id="UP001152755">
    <property type="component" value="Unassembled WGS sequence"/>
</dbReference>
<keyword evidence="5 8" id="KW-0812">Transmembrane</keyword>
<feature type="transmembrane region" description="Helical" evidence="8">
    <location>
        <begin position="458"/>
        <end position="477"/>
    </location>
</feature>
<dbReference type="PANTHER" id="PTHR33908:SF3">
    <property type="entry name" value="UNDECAPRENYL PHOSPHATE-ALPHA-4-AMINO-4-DEOXY-L-ARABINOSE ARABINOSYL TRANSFERASE"/>
    <property type="match status" value="1"/>
</dbReference>
<dbReference type="InterPro" id="IPR038731">
    <property type="entry name" value="RgtA/B/C-like"/>
</dbReference>
<evidence type="ECO:0000256" key="6">
    <source>
        <dbReference type="ARBA" id="ARBA00022989"/>
    </source>
</evidence>
<feature type="transmembrane region" description="Helical" evidence="8">
    <location>
        <begin position="100"/>
        <end position="122"/>
    </location>
</feature>
<comment type="subcellular location">
    <subcellularLocation>
        <location evidence="1">Cell membrane</location>
        <topology evidence="1">Multi-pass membrane protein</topology>
    </subcellularLocation>
</comment>
<feature type="transmembrane region" description="Helical" evidence="8">
    <location>
        <begin position="373"/>
        <end position="394"/>
    </location>
</feature>
<name>A0A9X4M1J4_9ACTN</name>
<evidence type="ECO:0000256" key="4">
    <source>
        <dbReference type="ARBA" id="ARBA00022679"/>
    </source>
</evidence>